<dbReference type="EMBL" id="BAAAHB010000010">
    <property type="protein sequence ID" value="GAA0452771.1"/>
    <property type="molecule type" value="Genomic_DNA"/>
</dbReference>
<dbReference type="Proteomes" id="UP001499895">
    <property type="component" value="Unassembled WGS sequence"/>
</dbReference>
<dbReference type="RefSeq" id="WP_344087451.1">
    <property type="nucleotide sequence ID" value="NZ_BAAAHB010000010.1"/>
</dbReference>
<accession>A0ABP3JGC3</accession>
<evidence type="ECO:0000313" key="3">
    <source>
        <dbReference type="Proteomes" id="UP001499895"/>
    </source>
</evidence>
<protein>
    <recommendedName>
        <fullName evidence="4">Flagellar hook-length control protein</fullName>
    </recommendedName>
</protein>
<feature type="chain" id="PRO_5046806078" description="Flagellar hook-length control protein" evidence="1">
    <location>
        <begin position="28"/>
        <end position="178"/>
    </location>
</feature>
<organism evidence="2 3">
    <name type="scientific">Streptomyces stramineus</name>
    <dbReference type="NCBI Taxonomy" id="173861"/>
    <lineage>
        <taxon>Bacteria</taxon>
        <taxon>Bacillati</taxon>
        <taxon>Actinomycetota</taxon>
        <taxon>Actinomycetes</taxon>
        <taxon>Kitasatosporales</taxon>
        <taxon>Streptomycetaceae</taxon>
        <taxon>Streptomyces</taxon>
    </lineage>
</organism>
<keyword evidence="1" id="KW-0732">Signal</keyword>
<keyword evidence="3" id="KW-1185">Reference proteome</keyword>
<name>A0ABP3JGC3_9ACTN</name>
<sequence>MRSVKTALALGAAVLAAAAGAVSPAGAASPAPAAQGKALTWTLLADGPSGTVQVGGGPLSNPYQGDTSTSTALPLLCLRVDGSPAPAGITPGFYAGWARGAVAATNPVRGTHLTSRAVADGVCANTFGAGWRMAEFHDGRYGANLENSGGWSYWAYGDVPAGTRFWTAINDQPANPWN</sequence>
<reference evidence="3" key="1">
    <citation type="journal article" date="2019" name="Int. J. Syst. Evol. Microbiol.">
        <title>The Global Catalogue of Microorganisms (GCM) 10K type strain sequencing project: providing services to taxonomists for standard genome sequencing and annotation.</title>
        <authorList>
            <consortium name="The Broad Institute Genomics Platform"/>
            <consortium name="The Broad Institute Genome Sequencing Center for Infectious Disease"/>
            <person name="Wu L."/>
            <person name="Ma J."/>
        </authorList>
    </citation>
    <scope>NUCLEOTIDE SEQUENCE [LARGE SCALE GENOMIC DNA]</scope>
    <source>
        <strain evidence="3">JCM 10649</strain>
    </source>
</reference>
<proteinExistence type="predicted"/>
<evidence type="ECO:0000313" key="2">
    <source>
        <dbReference type="EMBL" id="GAA0452771.1"/>
    </source>
</evidence>
<evidence type="ECO:0000256" key="1">
    <source>
        <dbReference type="SAM" id="SignalP"/>
    </source>
</evidence>
<gene>
    <name evidence="2" type="ORF">GCM10009544_14460</name>
</gene>
<feature type="signal peptide" evidence="1">
    <location>
        <begin position="1"/>
        <end position="27"/>
    </location>
</feature>
<evidence type="ECO:0008006" key="4">
    <source>
        <dbReference type="Google" id="ProtNLM"/>
    </source>
</evidence>
<comment type="caution">
    <text evidence="2">The sequence shown here is derived from an EMBL/GenBank/DDBJ whole genome shotgun (WGS) entry which is preliminary data.</text>
</comment>